<dbReference type="Proteomes" id="UP001219349">
    <property type="component" value="Chromosome"/>
</dbReference>
<dbReference type="Pfam" id="PF00082">
    <property type="entry name" value="Peptidase_S8"/>
    <property type="match status" value="1"/>
</dbReference>
<keyword evidence="7" id="KW-1185">Reference proteome</keyword>
<keyword evidence="4" id="KW-0720">Serine protease</keyword>
<sequence>MNVETPTPIPASETYPSYDALWHLKTLGVISDAGRPNDWSADAVTRPTRVAIIDTSVAAEHPNLLSAVDRTLSLDLFSARLGSFSFAEDGNAAIGDLQLNWSTPVANSLPLTRELLKEFVDRLSKESTAHYRGIKPCVSPTFSAHGTCVAGLVGARPAVAQQLGIDGHVWDLPLPYMGVDPTCEIVQISTNFDPHPESLLLAFLYTQLVGADLILLPRSIPDPSRIVPELNDQQIGNEDLQTATQRVALRPEDKEMWTELAQLIVEVSMHCPVICAAGNANEENGIYPANLATEHNGIISVGALNAKGYRSSYSSLASAMVFAPGNDAEIFDRNEVRLDEMRADYDGVGVPDGNSNYKYSSYDVIATDVPGRGGYSTSPFDREYPDRRMREFGSYFCRFGGTSAASALVCGFLSLGMSMGRLKDRDGPAAKSWLLSNSQVIGTDDSKLRMPSWTGKVSFPDS</sequence>
<dbReference type="PANTHER" id="PTHR43806">
    <property type="entry name" value="PEPTIDASE S8"/>
    <property type="match status" value="1"/>
</dbReference>
<evidence type="ECO:0000313" key="7">
    <source>
        <dbReference type="Proteomes" id="UP001219349"/>
    </source>
</evidence>
<feature type="domain" description="Peptidase S8/S53" evidence="5">
    <location>
        <begin position="272"/>
        <end position="418"/>
    </location>
</feature>
<organism evidence="6 7">
    <name type="scientific">Paracoccus fistulariae</name>
    <dbReference type="NCBI Taxonomy" id="658446"/>
    <lineage>
        <taxon>Bacteria</taxon>
        <taxon>Pseudomonadati</taxon>
        <taxon>Pseudomonadota</taxon>
        <taxon>Alphaproteobacteria</taxon>
        <taxon>Rhodobacterales</taxon>
        <taxon>Paracoccaceae</taxon>
        <taxon>Paracoccus</taxon>
    </lineage>
</organism>
<reference evidence="6 7" key="1">
    <citation type="submission" date="2021-01" db="EMBL/GenBank/DDBJ databases">
        <title>Biogeographic distribution of Paracoccus.</title>
        <authorList>
            <person name="Hollensteiner J."/>
            <person name="Leineberger J."/>
            <person name="Brinkhoff T."/>
            <person name="Daniel R."/>
        </authorList>
    </citation>
    <scope>NUCLEOTIDE SEQUENCE [LARGE SCALE GENOMIC DNA]</scope>
    <source>
        <strain evidence="6 7">KCTC 22803</strain>
    </source>
</reference>
<evidence type="ECO:0000259" key="5">
    <source>
        <dbReference type="Pfam" id="PF00082"/>
    </source>
</evidence>
<comment type="similarity">
    <text evidence="1">Belongs to the peptidase S8 family.</text>
</comment>
<dbReference type="RefSeq" id="WP_271883379.1">
    <property type="nucleotide sequence ID" value="NZ_CP067136.1"/>
</dbReference>
<evidence type="ECO:0000313" key="6">
    <source>
        <dbReference type="EMBL" id="WCR08490.1"/>
    </source>
</evidence>
<keyword evidence="2" id="KW-0645">Protease</keyword>
<dbReference type="InterPro" id="IPR050131">
    <property type="entry name" value="Peptidase_S8_subtilisin-like"/>
</dbReference>
<dbReference type="InterPro" id="IPR036852">
    <property type="entry name" value="Peptidase_S8/S53_dom_sf"/>
</dbReference>
<dbReference type="SUPFAM" id="SSF52743">
    <property type="entry name" value="Subtilisin-like"/>
    <property type="match status" value="1"/>
</dbReference>
<gene>
    <name evidence="6" type="ORF">JHX87_06665</name>
</gene>
<evidence type="ECO:0000256" key="3">
    <source>
        <dbReference type="ARBA" id="ARBA00022801"/>
    </source>
</evidence>
<evidence type="ECO:0000256" key="4">
    <source>
        <dbReference type="ARBA" id="ARBA00022825"/>
    </source>
</evidence>
<dbReference type="Gene3D" id="3.40.50.200">
    <property type="entry name" value="Peptidase S8/S53 domain"/>
    <property type="match status" value="1"/>
</dbReference>
<dbReference type="PRINTS" id="PR00723">
    <property type="entry name" value="SUBTILISIN"/>
</dbReference>
<dbReference type="InterPro" id="IPR000209">
    <property type="entry name" value="Peptidase_S8/S53_dom"/>
</dbReference>
<dbReference type="PANTHER" id="PTHR43806:SF11">
    <property type="entry name" value="CEREVISIN-RELATED"/>
    <property type="match status" value="1"/>
</dbReference>
<accession>A0ABY7SNC1</accession>
<protein>
    <submittedName>
        <fullName evidence="6">S8 family serine peptidase</fullName>
    </submittedName>
</protein>
<dbReference type="EMBL" id="CP067136">
    <property type="protein sequence ID" value="WCR08490.1"/>
    <property type="molecule type" value="Genomic_DNA"/>
</dbReference>
<evidence type="ECO:0000256" key="2">
    <source>
        <dbReference type="ARBA" id="ARBA00022670"/>
    </source>
</evidence>
<evidence type="ECO:0000256" key="1">
    <source>
        <dbReference type="ARBA" id="ARBA00011073"/>
    </source>
</evidence>
<name>A0ABY7SNC1_9RHOB</name>
<dbReference type="InterPro" id="IPR015500">
    <property type="entry name" value="Peptidase_S8_subtilisin-rel"/>
</dbReference>
<proteinExistence type="inferred from homology"/>
<keyword evidence="3" id="KW-0378">Hydrolase</keyword>